<dbReference type="RefSeq" id="XP_030989119.1">
    <property type="nucleotide sequence ID" value="XM_031136155.1"/>
</dbReference>
<dbReference type="PANTHER" id="PTHR43976">
    <property type="entry name" value="SHORT CHAIN DEHYDROGENASE"/>
    <property type="match status" value="1"/>
</dbReference>
<proteinExistence type="inferred from homology"/>
<dbReference type="AlphaFoldDB" id="A0A507ARA8"/>
<comment type="similarity">
    <text evidence="1 4">Belongs to the short-chain dehydrogenases/reductases (SDR) family.</text>
</comment>
<dbReference type="PANTHER" id="PTHR43976:SF16">
    <property type="entry name" value="SHORT-CHAIN DEHYDROGENASE_REDUCTASE FAMILY PROTEIN"/>
    <property type="match status" value="1"/>
</dbReference>
<comment type="caution">
    <text evidence="6">The sequence shown here is derived from an EMBL/GenBank/DDBJ whole genome shotgun (WGS) entry which is preliminary data.</text>
</comment>
<dbReference type="EMBL" id="SKBQ01000008">
    <property type="protein sequence ID" value="TPX07408.1"/>
    <property type="molecule type" value="Genomic_DNA"/>
</dbReference>
<evidence type="ECO:0000256" key="2">
    <source>
        <dbReference type="ARBA" id="ARBA00022857"/>
    </source>
</evidence>
<dbReference type="EMBL" id="SKBQ01000008">
    <property type="protein sequence ID" value="TPX07519.1"/>
    <property type="molecule type" value="Genomic_DNA"/>
</dbReference>
<evidence type="ECO:0000313" key="8">
    <source>
        <dbReference type="Proteomes" id="UP000319257"/>
    </source>
</evidence>
<dbReference type="PRINTS" id="PR00080">
    <property type="entry name" value="SDRFAMILY"/>
</dbReference>
<dbReference type="InterPro" id="IPR002347">
    <property type="entry name" value="SDR_fam"/>
</dbReference>
<feature type="domain" description="Ketoreductase" evidence="5">
    <location>
        <begin position="4"/>
        <end position="185"/>
    </location>
</feature>
<dbReference type="Pfam" id="PF00106">
    <property type="entry name" value="adh_short"/>
    <property type="match status" value="1"/>
</dbReference>
<gene>
    <name evidence="6" type="ORF">E0L32_002011</name>
    <name evidence="7" type="ORF">E0L32_002122</name>
</gene>
<dbReference type="InterPro" id="IPR051911">
    <property type="entry name" value="SDR_oxidoreductase"/>
</dbReference>
<name>A0A507ARA8_9PEZI</name>
<protein>
    <recommendedName>
        <fullName evidence="5">Ketoreductase domain-containing protein</fullName>
    </recommendedName>
</protein>
<reference evidence="6 8" key="1">
    <citation type="submission" date="2019-06" db="EMBL/GenBank/DDBJ databases">
        <title>Draft genome sequence of the filamentous fungus Phialemoniopsis curvata isolated from diesel fuel.</title>
        <authorList>
            <person name="Varaljay V.A."/>
            <person name="Lyon W.J."/>
            <person name="Crouch A.L."/>
            <person name="Drake C.E."/>
            <person name="Hollomon J.M."/>
            <person name="Nadeau L.J."/>
            <person name="Nunn H.S."/>
            <person name="Stevenson B.S."/>
            <person name="Bojanowski C.L."/>
            <person name="Crookes-Goodson W.J."/>
        </authorList>
    </citation>
    <scope>NUCLEOTIDE SEQUENCE [LARGE SCALE GENOMIC DNA]</scope>
    <source>
        <strain evidence="6 8">D216</strain>
    </source>
</reference>
<keyword evidence="3" id="KW-0560">Oxidoreductase</keyword>
<dbReference type="STRING" id="1093900.A0A507ARA8"/>
<dbReference type="OrthoDB" id="1274115at2759"/>
<evidence type="ECO:0000313" key="6">
    <source>
        <dbReference type="EMBL" id="TPX07408.1"/>
    </source>
</evidence>
<dbReference type="InParanoid" id="A0A507ARA8"/>
<accession>A0A507ARA8</accession>
<dbReference type="InterPro" id="IPR020904">
    <property type="entry name" value="Sc_DH/Rdtase_CS"/>
</dbReference>
<evidence type="ECO:0000259" key="5">
    <source>
        <dbReference type="SMART" id="SM00822"/>
    </source>
</evidence>
<dbReference type="GO" id="GO:0016491">
    <property type="term" value="F:oxidoreductase activity"/>
    <property type="evidence" value="ECO:0007669"/>
    <property type="project" value="UniProtKB-KW"/>
</dbReference>
<evidence type="ECO:0000313" key="7">
    <source>
        <dbReference type="EMBL" id="TPX07519.1"/>
    </source>
</evidence>
<dbReference type="SMART" id="SM00822">
    <property type="entry name" value="PKS_KR"/>
    <property type="match status" value="1"/>
</dbReference>
<keyword evidence="2" id="KW-0521">NADP</keyword>
<dbReference type="CDD" id="cd05374">
    <property type="entry name" value="17beta-HSD-like_SDR_c"/>
    <property type="match status" value="1"/>
</dbReference>
<evidence type="ECO:0000256" key="1">
    <source>
        <dbReference type="ARBA" id="ARBA00006484"/>
    </source>
</evidence>
<dbReference type="PROSITE" id="PS00061">
    <property type="entry name" value="ADH_SHORT"/>
    <property type="match status" value="1"/>
</dbReference>
<dbReference type="Gene3D" id="3.40.50.720">
    <property type="entry name" value="NAD(P)-binding Rossmann-like Domain"/>
    <property type="match status" value="1"/>
</dbReference>
<dbReference type="InterPro" id="IPR057326">
    <property type="entry name" value="KR_dom"/>
</dbReference>
<dbReference type="PRINTS" id="PR00081">
    <property type="entry name" value="GDHRDH"/>
</dbReference>
<dbReference type="SUPFAM" id="SSF51735">
    <property type="entry name" value="NAD(P)-binding Rossmann-fold domains"/>
    <property type="match status" value="1"/>
</dbReference>
<organism evidence="6 8">
    <name type="scientific">Thyridium curvatum</name>
    <dbReference type="NCBI Taxonomy" id="1093900"/>
    <lineage>
        <taxon>Eukaryota</taxon>
        <taxon>Fungi</taxon>
        <taxon>Dikarya</taxon>
        <taxon>Ascomycota</taxon>
        <taxon>Pezizomycotina</taxon>
        <taxon>Sordariomycetes</taxon>
        <taxon>Sordariomycetidae</taxon>
        <taxon>Thyridiales</taxon>
        <taxon>Thyridiaceae</taxon>
        <taxon>Thyridium</taxon>
    </lineage>
</organism>
<evidence type="ECO:0000256" key="3">
    <source>
        <dbReference type="ARBA" id="ARBA00023002"/>
    </source>
</evidence>
<evidence type="ECO:0000256" key="4">
    <source>
        <dbReference type="RuleBase" id="RU000363"/>
    </source>
</evidence>
<dbReference type="GeneID" id="41969458"/>
<dbReference type="Proteomes" id="UP000319257">
    <property type="component" value="Unassembled WGS sequence"/>
</dbReference>
<sequence length="294" mass="30779">MSQPVWLITGCTSGFGEAIAKEVLGRGYKVIATARRASRLSSLQAAGATILDLDVSAGDDAVEKAFAASHAVYGRITHLVNCAGYVLNGAVEESSTADIAAQFTTNMIGAASVSRTAIPYLRDAAAKAQGRHPVVLANFGSLAGYSSLPGVAAYCATKAAVSVFSDGMAAELAPFGITVCSIEPGYFRTGLLNTSAESVHRIQASKTLEVYDGTPAHESNKALDMVDNQQLGDVVKGAKVIVDVFTKSGVAEEKDIPLRLVLGSDIVKAIREKMAEAKKLLDDWEVIASSTDHQ</sequence>
<dbReference type="InterPro" id="IPR036291">
    <property type="entry name" value="NAD(P)-bd_dom_sf"/>
</dbReference>
<keyword evidence="8" id="KW-1185">Reference proteome</keyword>